<gene>
    <name evidence="1" type="ORF">CTRU02_212105</name>
</gene>
<dbReference type="EMBL" id="VUJX02000008">
    <property type="protein sequence ID" value="KAL0933142.1"/>
    <property type="molecule type" value="Genomic_DNA"/>
</dbReference>
<organism evidence="1 2">
    <name type="scientific">Colletotrichum truncatum</name>
    <name type="common">Anthracnose fungus</name>
    <name type="synonym">Colletotrichum capsici</name>
    <dbReference type="NCBI Taxonomy" id="5467"/>
    <lineage>
        <taxon>Eukaryota</taxon>
        <taxon>Fungi</taxon>
        <taxon>Dikarya</taxon>
        <taxon>Ascomycota</taxon>
        <taxon>Pezizomycotina</taxon>
        <taxon>Sordariomycetes</taxon>
        <taxon>Hypocreomycetidae</taxon>
        <taxon>Glomerellales</taxon>
        <taxon>Glomerellaceae</taxon>
        <taxon>Colletotrichum</taxon>
        <taxon>Colletotrichum truncatum species complex</taxon>
    </lineage>
</organism>
<evidence type="ECO:0000313" key="1">
    <source>
        <dbReference type="EMBL" id="KAL0933142.1"/>
    </source>
</evidence>
<proteinExistence type="predicted"/>
<reference evidence="1 2" key="1">
    <citation type="journal article" date="2020" name="Phytopathology">
        <title>Genome Sequence Resources of Colletotrichum truncatum, C. plurivorum, C. musicola, and C. sojae: Four Species Pathogenic to Soybean (Glycine max).</title>
        <authorList>
            <person name="Rogerio F."/>
            <person name="Boufleur T.R."/>
            <person name="Ciampi-Guillardi M."/>
            <person name="Sukno S.A."/>
            <person name="Thon M.R."/>
            <person name="Massola Junior N.S."/>
            <person name="Baroncelli R."/>
        </authorList>
    </citation>
    <scope>NUCLEOTIDE SEQUENCE [LARGE SCALE GENOMIC DNA]</scope>
    <source>
        <strain evidence="1 2">CMES1059</strain>
    </source>
</reference>
<dbReference type="Proteomes" id="UP000805649">
    <property type="component" value="Unassembled WGS sequence"/>
</dbReference>
<sequence>MYSISNDHINPSTTNNICSDQSLPFGGSLISISALQTVFQPSDHREQATRNALRGLVKLCETTPSRFYPPTQDHVQNQQHRKRLQQVFDALDSISIDSFDAAGTQLTLEDLRAFIKKTCRPATKHADKEAEKEIVLANAAATVADYQDKLDRQREFAAKVFVDGEQTAGVFAEWIRTSRERFGEELEFGERARQKPRPVMQSSGFGNTCVVYVV</sequence>
<evidence type="ECO:0000313" key="2">
    <source>
        <dbReference type="Proteomes" id="UP000805649"/>
    </source>
</evidence>
<accession>A0ACC3YMU6</accession>
<protein>
    <submittedName>
        <fullName evidence="1">Uncharacterized protein</fullName>
    </submittedName>
</protein>
<keyword evidence="2" id="KW-1185">Reference proteome</keyword>
<comment type="caution">
    <text evidence="1">The sequence shown here is derived from an EMBL/GenBank/DDBJ whole genome shotgun (WGS) entry which is preliminary data.</text>
</comment>
<name>A0ACC3YMU6_COLTU</name>